<sequence>MGGNADGNSSLARRNQQWQTRFANSSQRL</sequence>
<protein>
    <submittedName>
        <fullName evidence="2">Uncharacterized protein</fullName>
    </submittedName>
</protein>
<evidence type="ECO:0000256" key="1">
    <source>
        <dbReference type="SAM" id="MobiDB-lite"/>
    </source>
</evidence>
<comment type="caution">
    <text evidence="2">The sequence shown here is derived from an EMBL/GenBank/DDBJ whole genome shotgun (WGS) entry which is preliminary data.</text>
</comment>
<dbReference type="EMBL" id="MNPL01029017">
    <property type="protein sequence ID" value="OQR67361.1"/>
    <property type="molecule type" value="Genomic_DNA"/>
</dbReference>
<evidence type="ECO:0000313" key="2">
    <source>
        <dbReference type="EMBL" id="OQR67361.1"/>
    </source>
</evidence>
<proteinExistence type="predicted"/>
<organism evidence="2 3">
    <name type="scientific">Tropilaelaps mercedesae</name>
    <dbReference type="NCBI Taxonomy" id="418985"/>
    <lineage>
        <taxon>Eukaryota</taxon>
        <taxon>Metazoa</taxon>
        <taxon>Ecdysozoa</taxon>
        <taxon>Arthropoda</taxon>
        <taxon>Chelicerata</taxon>
        <taxon>Arachnida</taxon>
        <taxon>Acari</taxon>
        <taxon>Parasitiformes</taxon>
        <taxon>Mesostigmata</taxon>
        <taxon>Gamasina</taxon>
        <taxon>Dermanyssoidea</taxon>
        <taxon>Laelapidae</taxon>
        <taxon>Tropilaelaps</taxon>
    </lineage>
</organism>
<name>A0A1V9X1T6_9ACAR</name>
<evidence type="ECO:0000313" key="3">
    <source>
        <dbReference type="Proteomes" id="UP000192247"/>
    </source>
</evidence>
<keyword evidence="3" id="KW-1185">Reference proteome</keyword>
<dbReference type="AlphaFoldDB" id="A0A1V9X1T6"/>
<dbReference type="Proteomes" id="UP000192247">
    <property type="component" value="Unassembled WGS sequence"/>
</dbReference>
<reference evidence="2 3" key="1">
    <citation type="journal article" date="2017" name="Gigascience">
        <title>Draft genome of the honey bee ectoparasitic mite, Tropilaelaps mercedesae, is shaped by the parasitic life history.</title>
        <authorList>
            <person name="Dong X."/>
            <person name="Armstrong S.D."/>
            <person name="Xia D."/>
            <person name="Makepeace B.L."/>
            <person name="Darby A.C."/>
            <person name="Kadowaki T."/>
        </authorList>
    </citation>
    <scope>NUCLEOTIDE SEQUENCE [LARGE SCALE GENOMIC DNA]</scope>
    <source>
        <strain evidence="2">Wuxi-XJTLU</strain>
    </source>
</reference>
<feature type="region of interest" description="Disordered" evidence="1">
    <location>
        <begin position="1"/>
        <end position="29"/>
    </location>
</feature>
<gene>
    <name evidence="2" type="ORF">BIW11_04781</name>
</gene>
<dbReference type="InParanoid" id="A0A1V9X1T6"/>
<accession>A0A1V9X1T6</accession>